<dbReference type="GO" id="GO:0005829">
    <property type="term" value="C:cytosol"/>
    <property type="evidence" value="ECO:0007669"/>
    <property type="project" value="TreeGrafter"/>
</dbReference>
<evidence type="ECO:0000256" key="1">
    <source>
        <dbReference type="ARBA" id="ARBA00022679"/>
    </source>
</evidence>
<organism evidence="6 7">
    <name type="scientific">Paramecium octaurelia</name>
    <dbReference type="NCBI Taxonomy" id="43137"/>
    <lineage>
        <taxon>Eukaryota</taxon>
        <taxon>Sar</taxon>
        <taxon>Alveolata</taxon>
        <taxon>Ciliophora</taxon>
        <taxon>Intramacronucleata</taxon>
        <taxon>Oligohymenophorea</taxon>
        <taxon>Peniculida</taxon>
        <taxon>Parameciidae</taxon>
        <taxon>Paramecium</taxon>
    </lineage>
</organism>
<dbReference type="AlphaFoldDB" id="A0A8S1V1A2"/>
<comment type="caution">
    <text evidence="6">The sequence shown here is derived from an EMBL/GenBank/DDBJ whole genome shotgun (WGS) entry which is preliminary data.</text>
</comment>
<dbReference type="InterPro" id="IPR008271">
    <property type="entry name" value="Ser/Thr_kinase_AS"/>
</dbReference>
<dbReference type="GO" id="GO:0004674">
    <property type="term" value="F:protein serine/threonine kinase activity"/>
    <property type="evidence" value="ECO:0007669"/>
    <property type="project" value="InterPro"/>
</dbReference>
<sequence>MLGWTEKYQTNDKNFFTNDAKSTYAIRVSDKLEVCLKKFDTSRSEYKEYLILEDIYRNKHNNIINVLDVHKDQFNYIVMEKYSNNLQEQIKRQEHVFQIEQIFDFLRQIIKGYKHLMEQGIFHRNLNPQTIYYIQNNKDIIYKIGGFDHSKRLEDLDCQVEDCTKQLNRGYYQAFEQTVYSYCYKSDIYSLGLILYEMVTKSKLQNLKELSEKKLENICNLDNIDNRLKQLLREMIVHQSESRLTWTQLIKLMFYQTIETFKENEKAKSLETNQNVFIKGIKKSIKDNKFCIGGKEKEELKINRLLKGAEFINIVKVHEVLNEPESSKIYIIMEDCEGSLEDLLKTKEFKVEEILDLVSQINDGYNFLEQSKIIHRDIKPENILYKTDQGKIIYKIADFGISRLDIQGCSKCGTNLYVAPEVIGLFQYSNKCDIYSLGILIYYVATRRKYPFDDKNPKVFINLLQHNQSIEHCYPQDVVLDESIKQLINKMIVYDPDARVAWGQQLKVLIEALQKQIKLKKIEFAQIYNQQAFPNSNIPLTFHPINNNFNQLQFQRQNIPQINNNIYNNNNNNFRLQNQPKSDIFPRNQETPRSISIADRPNYQITPKSNSDNNKIGSFNGQKIFIQQNQIQQGNQFKQQHNFNTQPSQPQFNRQIQNNQTTQKFQTIQNDQVKYYNQTLQNQGPIFNIQQNINYHQFPQNQIKKENF</sequence>
<dbReference type="GO" id="GO:0005776">
    <property type="term" value="C:autophagosome"/>
    <property type="evidence" value="ECO:0007669"/>
    <property type="project" value="TreeGrafter"/>
</dbReference>
<dbReference type="GO" id="GO:0005524">
    <property type="term" value="F:ATP binding"/>
    <property type="evidence" value="ECO:0007669"/>
    <property type="project" value="UniProtKB-KW"/>
</dbReference>
<keyword evidence="3" id="KW-0418">Kinase</keyword>
<dbReference type="GO" id="GO:0016020">
    <property type="term" value="C:membrane"/>
    <property type="evidence" value="ECO:0007669"/>
    <property type="project" value="TreeGrafter"/>
</dbReference>
<evidence type="ECO:0000256" key="4">
    <source>
        <dbReference type="ARBA" id="ARBA00022840"/>
    </source>
</evidence>
<dbReference type="InterPro" id="IPR000719">
    <property type="entry name" value="Prot_kinase_dom"/>
</dbReference>
<dbReference type="PANTHER" id="PTHR24348">
    <property type="entry name" value="SERINE/THREONINE-PROTEIN KINASE UNC-51-RELATED"/>
    <property type="match status" value="1"/>
</dbReference>
<feature type="domain" description="Protein kinase" evidence="5">
    <location>
        <begin position="1"/>
        <end position="255"/>
    </location>
</feature>
<keyword evidence="7" id="KW-1185">Reference proteome</keyword>
<keyword evidence="4" id="KW-0067">ATP-binding</keyword>
<accession>A0A8S1V1A2</accession>
<dbReference type="InterPro" id="IPR045269">
    <property type="entry name" value="Atg1-like"/>
</dbReference>
<protein>
    <recommendedName>
        <fullName evidence="5">Protein kinase domain-containing protein</fullName>
    </recommendedName>
</protein>
<reference evidence="6" key="1">
    <citation type="submission" date="2021-01" db="EMBL/GenBank/DDBJ databases">
        <authorList>
            <consortium name="Genoscope - CEA"/>
            <person name="William W."/>
        </authorList>
    </citation>
    <scope>NUCLEOTIDE SEQUENCE</scope>
</reference>
<dbReference type="EMBL" id="CAJJDP010000056">
    <property type="protein sequence ID" value="CAD8171120.1"/>
    <property type="molecule type" value="Genomic_DNA"/>
</dbReference>
<name>A0A8S1V1A2_PAROT</name>
<dbReference type="SMART" id="SM00220">
    <property type="entry name" value="S_TKc"/>
    <property type="match status" value="2"/>
</dbReference>
<dbReference type="Proteomes" id="UP000683925">
    <property type="component" value="Unassembled WGS sequence"/>
</dbReference>
<evidence type="ECO:0000256" key="2">
    <source>
        <dbReference type="ARBA" id="ARBA00022741"/>
    </source>
</evidence>
<feature type="domain" description="Protein kinase" evidence="5">
    <location>
        <begin position="250"/>
        <end position="513"/>
    </location>
</feature>
<dbReference type="GO" id="GO:0000045">
    <property type="term" value="P:autophagosome assembly"/>
    <property type="evidence" value="ECO:0007669"/>
    <property type="project" value="TreeGrafter"/>
</dbReference>
<dbReference type="OrthoDB" id="312452at2759"/>
<evidence type="ECO:0000256" key="3">
    <source>
        <dbReference type="ARBA" id="ARBA00022777"/>
    </source>
</evidence>
<dbReference type="CDD" id="cd00180">
    <property type="entry name" value="PKc"/>
    <property type="match status" value="1"/>
</dbReference>
<dbReference type="PANTHER" id="PTHR24348:SF22">
    <property type="entry name" value="NON-SPECIFIC SERINE_THREONINE PROTEIN KINASE"/>
    <property type="match status" value="1"/>
</dbReference>
<evidence type="ECO:0000259" key="5">
    <source>
        <dbReference type="PROSITE" id="PS50011"/>
    </source>
</evidence>
<gene>
    <name evidence="6" type="ORF">POCTA_138.1.T0570236</name>
</gene>
<dbReference type="PROSITE" id="PS50011">
    <property type="entry name" value="PROTEIN_KINASE_DOM"/>
    <property type="match status" value="2"/>
</dbReference>
<proteinExistence type="predicted"/>
<keyword evidence="1" id="KW-0808">Transferase</keyword>
<evidence type="ECO:0000313" key="7">
    <source>
        <dbReference type="Proteomes" id="UP000683925"/>
    </source>
</evidence>
<keyword evidence="2" id="KW-0547">Nucleotide-binding</keyword>
<dbReference type="PROSITE" id="PS00108">
    <property type="entry name" value="PROTEIN_KINASE_ST"/>
    <property type="match status" value="1"/>
</dbReference>
<dbReference type="GO" id="GO:0010506">
    <property type="term" value="P:regulation of autophagy"/>
    <property type="evidence" value="ECO:0007669"/>
    <property type="project" value="InterPro"/>
</dbReference>
<dbReference type="Pfam" id="PF00069">
    <property type="entry name" value="Pkinase"/>
    <property type="match status" value="2"/>
</dbReference>
<dbReference type="GO" id="GO:0000407">
    <property type="term" value="C:phagophore assembly site"/>
    <property type="evidence" value="ECO:0007669"/>
    <property type="project" value="TreeGrafter"/>
</dbReference>
<evidence type="ECO:0000313" key="6">
    <source>
        <dbReference type="EMBL" id="CAD8171120.1"/>
    </source>
</evidence>